<dbReference type="AlphaFoldDB" id="A0A0N5BR17"/>
<name>A0A0N5BR17_STREA</name>
<proteinExistence type="predicted"/>
<reference evidence="4" key="1">
    <citation type="submission" date="2017-02" db="UniProtKB">
        <authorList>
            <consortium name="WormBaseParasite"/>
        </authorList>
    </citation>
    <scope>IDENTIFICATION</scope>
</reference>
<keyword evidence="3" id="KW-1185">Reference proteome</keyword>
<protein>
    <submittedName>
        <fullName evidence="4">Bromo domain-containing protein</fullName>
    </submittedName>
</protein>
<feature type="compositionally biased region" description="Acidic residues" evidence="2">
    <location>
        <begin position="456"/>
        <end position="498"/>
    </location>
</feature>
<dbReference type="Proteomes" id="UP000046392">
    <property type="component" value="Unplaced"/>
</dbReference>
<feature type="compositionally biased region" description="Polar residues" evidence="2">
    <location>
        <begin position="848"/>
        <end position="859"/>
    </location>
</feature>
<keyword evidence="1" id="KW-0175">Coiled coil</keyword>
<feature type="coiled-coil region" evidence="1">
    <location>
        <begin position="50"/>
        <end position="77"/>
    </location>
</feature>
<dbReference type="STRING" id="174720.A0A0N5BR17"/>
<feature type="region of interest" description="Disordered" evidence="2">
    <location>
        <begin position="363"/>
        <end position="532"/>
    </location>
</feature>
<evidence type="ECO:0000256" key="1">
    <source>
        <dbReference type="SAM" id="Coils"/>
    </source>
</evidence>
<feature type="compositionally biased region" description="Acidic residues" evidence="2">
    <location>
        <begin position="824"/>
        <end position="845"/>
    </location>
</feature>
<feature type="compositionally biased region" description="Polar residues" evidence="2">
    <location>
        <begin position="514"/>
        <end position="525"/>
    </location>
</feature>
<evidence type="ECO:0000313" key="3">
    <source>
        <dbReference type="Proteomes" id="UP000046392"/>
    </source>
</evidence>
<feature type="region of interest" description="Disordered" evidence="2">
    <location>
        <begin position="634"/>
        <end position="904"/>
    </location>
</feature>
<evidence type="ECO:0000256" key="2">
    <source>
        <dbReference type="SAM" id="MobiDB-lite"/>
    </source>
</evidence>
<evidence type="ECO:0000313" key="4">
    <source>
        <dbReference type="WBParaSite" id="SPAL_0000832300.1"/>
    </source>
</evidence>
<feature type="compositionally biased region" description="Basic and acidic residues" evidence="2">
    <location>
        <begin position="735"/>
        <end position="754"/>
    </location>
</feature>
<sequence>MEYYNPLLDTHLRGYLEKPCMRRHLKFLGLDDGEDSHSKNDIYSRHQHMMALLNRNKERHLAQLSDLSKKLEAVEKVETYRRIKKNGLLKNPHVRTLKRPMTSHDRAVIERIESNYRNNNEMKTRYKNVYEKLFSQSDKYNYLHKLDDLTLSEYKESLKNQVIKMEKIRDLTPWNTNPVMKHFNSSETSWFFKPKSLPNLTHSFTRSEGRFPVKSLKKESKRISRPNNGTNNLFGNKLHQNVVEGSRLPPLVRMPRKQKPNYMAQKLAPMNNKFPSLVISSDDNNKKEPDILIIDDTEKDNDEGSEIEVKNNDNKIIEKRGINDNELPMEDENIEKSNEESITSEQNIANNLNDEENKIDPIKEEHSDHDENNDKNVDDEILVQEEKLENEEGDKILSQDEKLEDDIVIDDNNERTSFDASDNANLNFEDIKNTSNLDEIKEEANDDNHEEKEKVIDEDEYTIDESDEDNDEDYEEEDEEEDEDEEEEEEEEENEQEEQINKNSDIAGDIDVSENANDENNSRIVNFNDEDRKLDTIKENNLPSDDDNEIIFHNSFVINREDNNDNTSVKSEEDLIDLTSPKVEEEKKDELNEFIAETKGEHFNNDDKNKESVAFVIENDNNEEDNVNKESIAFEIDNDNNKEDNPNKESVAFEIENDNNEEDNPNKESVAFEIENDNNEEDNPNKEPVAFEIENDNNEEDNPNKDPVAFEIENDNNEVDNLNKEPVAFFIESDNNEKNEADKIHESDENDLKSEIQNNNDEDEKITFDQTATDSVDIDNNDHNKSENHFQNKDDVFEESEKNETTDDIIKDETDTKTDNIYNNDEEEKVEDEEEDEEEEEEEEESTNKTLSPKNTGKNNADDSQEDLSNEHEKIKGNNTFISPSIKVQAPSEAGDISDNDMLK</sequence>
<organism evidence="3 4">
    <name type="scientific">Strongyloides papillosus</name>
    <name type="common">Intestinal threadworm</name>
    <dbReference type="NCBI Taxonomy" id="174720"/>
    <lineage>
        <taxon>Eukaryota</taxon>
        <taxon>Metazoa</taxon>
        <taxon>Ecdysozoa</taxon>
        <taxon>Nematoda</taxon>
        <taxon>Chromadorea</taxon>
        <taxon>Rhabditida</taxon>
        <taxon>Tylenchina</taxon>
        <taxon>Panagrolaimomorpha</taxon>
        <taxon>Strongyloidoidea</taxon>
        <taxon>Strongyloididae</taxon>
        <taxon>Strongyloides</taxon>
    </lineage>
</organism>
<feature type="compositionally biased region" description="Basic and acidic residues" evidence="2">
    <location>
        <begin position="438"/>
        <end position="455"/>
    </location>
</feature>
<feature type="compositionally biased region" description="Basic and acidic residues" evidence="2">
    <location>
        <begin position="363"/>
        <end position="378"/>
    </location>
</feature>
<accession>A0A0N5BR17</accession>
<feature type="compositionally biased region" description="Acidic residues" evidence="2">
    <location>
        <begin position="379"/>
        <end position="392"/>
    </location>
</feature>
<feature type="compositionally biased region" description="Basic and acidic residues" evidence="2">
    <location>
        <begin position="780"/>
        <end position="818"/>
    </location>
</feature>
<dbReference type="WBParaSite" id="SPAL_0000832300.1">
    <property type="protein sequence ID" value="SPAL_0000832300.1"/>
    <property type="gene ID" value="SPAL_0000832300"/>
</dbReference>
<feature type="compositionally biased region" description="Acidic residues" evidence="2">
    <location>
        <begin position="402"/>
        <end position="411"/>
    </location>
</feature>